<organism evidence="2 3">
    <name type="scientific">Mycobacterium tuberculosis CAS/NITR204</name>
    <dbReference type="NCBI Taxonomy" id="1310114"/>
    <lineage>
        <taxon>Bacteria</taxon>
        <taxon>Bacillati</taxon>
        <taxon>Actinomycetota</taxon>
        <taxon>Actinomycetes</taxon>
        <taxon>Mycobacteriales</taxon>
        <taxon>Mycobacteriaceae</taxon>
        <taxon>Mycobacterium</taxon>
        <taxon>Mycobacterium tuberculosis complex</taxon>
    </lineage>
</organism>
<proteinExistence type="predicted"/>
<evidence type="ECO:0000313" key="3">
    <source>
        <dbReference type="Proteomes" id="UP000013548"/>
    </source>
</evidence>
<dbReference type="KEGG" id="mtuc:J113_24870"/>
<gene>
    <name evidence="2" type="ORF">J113_24870</name>
</gene>
<dbReference type="HOGENOM" id="CLU_2524044_0_0_11"/>
<feature type="region of interest" description="Disordered" evidence="1">
    <location>
        <begin position="56"/>
        <end position="84"/>
    </location>
</feature>
<protein>
    <submittedName>
        <fullName evidence="2">Uncharacterized protein</fullName>
    </submittedName>
</protein>
<name>R4MM52_MYCTX</name>
<dbReference type="Proteomes" id="UP000013548">
    <property type="component" value="Chromosome"/>
</dbReference>
<dbReference type="BioCyc" id="MTUB1310114:G13A2-3614-MONOMER"/>
<dbReference type="AlphaFoldDB" id="R4MM52"/>
<sequence>MRAVFRATVEVRNRLVRRQSIRVHDDARRRLSIGVHATASSAGFTHFAPSSAAAELPATTGGASRPQPPAWARWRAVSSTPAGA</sequence>
<evidence type="ECO:0000313" key="2">
    <source>
        <dbReference type="EMBL" id="AGL29031.1"/>
    </source>
</evidence>
<accession>R4MM52</accession>
<dbReference type="EMBL" id="CP005386">
    <property type="protein sequence ID" value="AGL29031.1"/>
    <property type="molecule type" value="Genomic_DNA"/>
</dbReference>
<reference evidence="2 3" key="1">
    <citation type="journal article" date="2013" name="Genome Announc.">
        <title>Whole-Genome Sequences of Four Clinical Isolates of Mycobacterium tuberculosis from Tamil Nadu, South India.</title>
        <authorList>
            <person name="Narayanan S."/>
            <person name="Deshpande U."/>
        </authorList>
    </citation>
    <scope>NUCLEOTIDE SEQUENCE [LARGE SCALE GENOMIC DNA]</scope>
    <source>
        <strain evidence="2 3">CAS/NITR204</strain>
    </source>
</reference>
<evidence type="ECO:0000256" key="1">
    <source>
        <dbReference type="SAM" id="MobiDB-lite"/>
    </source>
</evidence>